<protein>
    <submittedName>
        <fullName evidence="1">Uncharacterized protein</fullName>
    </submittedName>
</protein>
<dbReference type="AlphaFoldDB" id="A0A2A6CEY2"/>
<reference evidence="2" key="1">
    <citation type="journal article" date="2008" name="Nat. Genet.">
        <title>The Pristionchus pacificus genome provides a unique perspective on nematode lifestyle and parasitism.</title>
        <authorList>
            <person name="Dieterich C."/>
            <person name="Clifton S.W."/>
            <person name="Schuster L.N."/>
            <person name="Chinwalla A."/>
            <person name="Delehaunty K."/>
            <person name="Dinkelacker I."/>
            <person name="Fulton L."/>
            <person name="Fulton R."/>
            <person name="Godfrey J."/>
            <person name="Minx P."/>
            <person name="Mitreva M."/>
            <person name="Roeseler W."/>
            <person name="Tian H."/>
            <person name="Witte H."/>
            <person name="Yang S.P."/>
            <person name="Wilson R.K."/>
            <person name="Sommer R.J."/>
        </authorList>
    </citation>
    <scope>NUCLEOTIDE SEQUENCE [LARGE SCALE GENOMIC DNA]</scope>
    <source>
        <strain evidence="2">PS312</strain>
    </source>
</reference>
<name>A0A2A6CEY2_PRIPA</name>
<dbReference type="Proteomes" id="UP000005239">
    <property type="component" value="Unassembled WGS sequence"/>
</dbReference>
<dbReference type="EnsemblMetazoa" id="PPA44840.1">
    <property type="protein sequence ID" value="PPA44840.1"/>
    <property type="gene ID" value="WBGene00283209"/>
</dbReference>
<reference evidence="1" key="2">
    <citation type="submission" date="2022-06" db="UniProtKB">
        <authorList>
            <consortium name="EnsemblMetazoa"/>
        </authorList>
    </citation>
    <scope>IDENTIFICATION</scope>
    <source>
        <strain evidence="1">PS312</strain>
    </source>
</reference>
<gene>
    <name evidence="1" type="primary">WBGene00283209</name>
</gene>
<organism evidence="1 2">
    <name type="scientific">Pristionchus pacificus</name>
    <name type="common">Parasitic nematode worm</name>
    <dbReference type="NCBI Taxonomy" id="54126"/>
    <lineage>
        <taxon>Eukaryota</taxon>
        <taxon>Metazoa</taxon>
        <taxon>Ecdysozoa</taxon>
        <taxon>Nematoda</taxon>
        <taxon>Chromadorea</taxon>
        <taxon>Rhabditida</taxon>
        <taxon>Rhabditina</taxon>
        <taxon>Diplogasteromorpha</taxon>
        <taxon>Diplogasteroidea</taxon>
        <taxon>Neodiplogasteridae</taxon>
        <taxon>Pristionchus</taxon>
    </lineage>
</organism>
<keyword evidence="2" id="KW-1185">Reference proteome</keyword>
<evidence type="ECO:0000313" key="1">
    <source>
        <dbReference type="EnsemblMetazoa" id="PPA44840.1"/>
    </source>
</evidence>
<proteinExistence type="predicted"/>
<evidence type="ECO:0000313" key="2">
    <source>
        <dbReference type="Proteomes" id="UP000005239"/>
    </source>
</evidence>
<accession>A0A2A6CEY2</accession>
<accession>A0A8R1V5A0</accession>
<sequence>MCNTRKKVTAKLRPMTCSSIPAAAPSEAPLAMGRRETSAVGRTVTFLTQLKHSKDTHSKDTQRIVSNFSLQQFASGLKISM</sequence>